<gene>
    <name evidence="1" type="ORF">KALB_4884</name>
</gene>
<dbReference type="STRING" id="1449976.KALB_4884"/>
<dbReference type="KEGG" id="kal:KALB_4884"/>
<dbReference type="EMBL" id="CP007155">
    <property type="protein sequence ID" value="AHH98246.1"/>
    <property type="molecule type" value="Genomic_DNA"/>
</dbReference>
<name>W5WCI8_9PSEU</name>
<protein>
    <submittedName>
        <fullName evidence="1">Uncharacterized protein</fullName>
    </submittedName>
</protein>
<dbReference type="HOGENOM" id="CLU_2395881_0_0_11"/>
<evidence type="ECO:0000313" key="2">
    <source>
        <dbReference type="Proteomes" id="UP000019225"/>
    </source>
</evidence>
<dbReference type="RefSeq" id="WP_025358272.1">
    <property type="nucleotide sequence ID" value="NZ_CP007155.1"/>
</dbReference>
<dbReference type="Proteomes" id="UP000019225">
    <property type="component" value="Chromosome"/>
</dbReference>
<reference evidence="1 2" key="1">
    <citation type="journal article" date="2014" name="BMC Genomics">
        <title>Complete genome sequence of producer of the glycopeptide antibiotic Aculeximycin Kutzneria albida DSM 43870T, a representative of minor genus of Pseudonocardiaceae.</title>
        <authorList>
            <person name="Rebets Y."/>
            <person name="Tokovenko B."/>
            <person name="Lushchyk I."/>
            <person name="Ruckert C."/>
            <person name="Zaburannyi N."/>
            <person name="Bechthold A."/>
            <person name="Kalinowski J."/>
            <person name="Luzhetskyy A."/>
        </authorList>
    </citation>
    <scope>NUCLEOTIDE SEQUENCE [LARGE SCALE GENOMIC DNA]</scope>
    <source>
        <strain evidence="1">DSM 43870</strain>
    </source>
</reference>
<sequence>MSEYHVPNAAFMAAAEVSAVDDDTIEAILDAAASVILSADRAEFAALLRRQKFESVNKPMSGEFRAGVDWALKAIASWSDARANELDAADGVR</sequence>
<accession>W5WCI8</accession>
<keyword evidence="2" id="KW-1185">Reference proteome</keyword>
<dbReference type="AlphaFoldDB" id="W5WCI8"/>
<evidence type="ECO:0000313" key="1">
    <source>
        <dbReference type="EMBL" id="AHH98246.1"/>
    </source>
</evidence>
<proteinExistence type="predicted"/>
<organism evidence="1 2">
    <name type="scientific">Kutzneria albida DSM 43870</name>
    <dbReference type="NCBI Taxonomy" id="1449976"/>
    <lineage>
        <taxon>Bacteria</taxon>
        <taxon>Bacillati</taxon>
        <taxon>Actinomycetota</taxon>
        <taxon>Actinomycetes</taxon>
        <taxon>Pseudonocardiales</taxon>
        <taxon>Pseudonocardiaceae</taxon>
        <taxon>Kutzneria</taxon>
    </lineage>
</organism>